<reference evidence="1" key="1">
    <citation type="submission" date="2019-06" db="EMBL/GenBank/DDBJ databases">
        <authorList>
            <person name="Zheng W."/>
        </authorList>
    </citation>
    <scope>NUCLEOTIDE SEQUENCE</scope>
    <source>
        <strain evidence="1">QDHG01</strain>
    </source>
</reference>
<proteinExistence type="predicted"/>
<name>A0A8J8NNE8_HALGN</name>
<keyword evidence="2" id="KW-1185">Reference proteome</keyword>
<dbReference type="Proteomes" id="UP000785679">
    <property type="component" value="Unassembled WGS sequence"/>
</dbReference>
<accession>A0A8J8NNE8</accession>
<gene>
    <name evidence="1" type="ORF">FGO68_gene15170</name>
</gene>
<dbReference type="EMBL" id="RRYP01012119">
    <property type="protein sequence ID" value="TNV77321.1"/>
    <property type="molecule type" value="Genomic_DNA"/>
</dbReference>
<evidence type="ECO:0000313" key="2">
    <source>
        <dbReference type="Proteomes" id="UP000785679"/>
    </source>
</evidence>
<dbReference type="AlphaFoldDB" id="A0A8J8NNE8"/>
<evidence type="ECO:0000313" key="1">
    <source>
        <dbReference type="EMBL" id="TNV77321.1"/>
    </source>
</evidence>
<sequence>MIQEYKVPNEPQFAWGNVIELSGEEKNCALKFYQTKESLHLMVIKNRGKNGFEVTSYIENRYNFSQLIASKRKHYYVGEYSMDMFQTAHLVKIKFKKNSNQRRPKVIIKPVSSIRCPDNCSVRHFTLPHDSLFKRGSCLSKIDFKHHSVSQIISYRKRNSTYQLLQQTKSIELIKIKGAEFIVAIRPAIDIIVINLRNMDIIFKHLREQSEQEDHQTTEQIIFGGNSKSSDAYDMIKFYVLKQTQTQNPIRGYVEQQFQETTHELKTKYLYL</sequence>
<comment type="caution">
    <text evidence="1">The sequence shown here is derived from an EMBL/GenBank/DDBJ whole genome shotgun (WGS) entry which is preliminary data.</text>
</comment>
<organism evidence="1 2">
    <name type="scientific">Halteria grandinella</name>
    <dbReference type="NCBI Taxonomy" id="5974"/>
    <lineage>
        <taxon>Eukaryota</taxon>
        <taxon>Sar</taxon>
        <taxon>Alveolata</taxon>
        <taxon>Ciliophora</taxon>
        <taxon>Intramacronucleata</taxon>
        <taxon>Spirotrichea</taxon>
        <taxon>Stichotrichia</taxon>
        <taxon>Sporadotrichida</taxon>
        <taxon>Halteriidae</taxon>
        <taxon>Halteria</taxon>
    </lineage>
</organism>
<protein>
    <submittedName>
        <fullName evidence="1">Uncharacterized protein</fullName>
    </submittedName>
</protein>